<reference evidence="3 4" key="1">
    <citation type="journal article" date="2016" name="Nat. Commun.">
        <title>Thousands of microbial genomes shed light on interconnected biogeochemical processes in an aquifer system.</title>
        <authorList>
            <person name="Anantharaman K."/>
            <person name="Brown C.T."/>
            <person name="Hug L.A."/>
            <person name="Sharon I."/>
            <person name="Castelle C.J."/>
            <person name="Probst A.J."/>
            <person name="Thomas B.C."/>
            <person name="Singh A."/>
            <person name="Wilkins M.J."/>
            <person name="Karaoz U."/>
            <person name="Brodie E.L."/>
            <person name="Williams K.H."/>
            <person name="Hubbard S.S."/>
            <person name="Banfield J.F."/>
        </authorList>
    </citation>
    <scope>NUCLEOTIDE SEQUENCE [LARGE SCALE GENOMIC DNA]</scope>
</reference>
<feature type="domain" description="Smf/DprA SLOG" evidence="2">
    <location>
        <begin position="17"/>
        <end position="205"/>
    </location>
</feature>
<dbReference type="GO" id="GO:0009294">
    <property type="term" value="P:DNA-mediated transformation"/>
    <property type="evidence" value="ECO:0007669"/>
    <property type="project" value="InterPro"/>
</dbReference>
<dbReference type="Pfam" id="PF02481">
    <property type="entry name" value="DNA_processg_A"/>
    <property type="match status" value="1"/>
</dbReference>
<dbReference type="PANTHER" id="PTHR43022:SF1">
    <property type="entry name" value="PROTEIN SMF"/>
    <property type="match status" value="1"/>
</dbReference>
<accession>A0A1F5ZKJ7</accession>
<dbReference type="SUPFAM" id="SSF102405">
    <property type="entry name" value="MCP/YpsA-like"/>
    <property type="match status" value="1"/>
</dbReference>
<dbReference type="EMBL" id="MFJJ01000058">
    <property type="protein sequence ID" value="OGG12622.1"/>
    <property type="molecule type" value="Genomic_DNA"/>
</dbReference>
<proteinExistence type="inferred from homology"/>
<name>A0A1F5ZKJ7_9BACT</name>
<dbReference type="Proteomes" id="UP000177416">
    <property type="component" value="Unassembled WGS sequence"/>
</dbReference>
<comment type="similarity">
    <text evidence="1">Belongs to the DprA/Smf family.</text>
</comment>
<comment type="caution">
    <text evidence="3">The sequence shown here is derived from an EMBL/GenBank/DDBJ whole genome shotgun (WGS) entry which is preliminary data.</text>
</comment>
<gene>
    <name evidence="3" type="ORF">A2875_05425</name>
</gene>
<dbReference type="InterPro" id="IPR057666">
    <property type="entry name" value="DrpA_SLOG"/>
</dbReference>
<organism evidence="3 4">
    <name type="scientific">Candidatus Gottesmanbacteria bacterium RIFCSPHIGHO2_01_FULL_46_14</name>
    <dbReference type="NCBI Taxonomy" id="1798380"/>
    <lineage>
        <taxon>Bacteria</taxon>
        <taxon>Candidatus Gottesmaniibacteriota</taxon>
    </lineage>
</organism>
<protein>
    <recommendedName>
        <fullName evidence="2">Smf/DprA SLOG domain-containing protein</fullName>
    </recommendedName>
</protein>
<dbReference type="AlphaFoldDB" id="A0A1F5ZKJ7"/>
<evidence type="ECO:0000313" key="3">
    <source>
        <dbReference type="EMBL" id="OGG12622.1"/>
    </source>
</evidence>
<sequence>MDYLPIVDWQKKPELSKLNDLPNPPKELYFSETWDPQLFENCVAVVGSRRMTEYGRRVIEKIVPKLVFERKTIVSGFMYGVDQYAHRMCLENGGRTIAVLGWGITYPISGEEKKLARNITDHGLLLSEWKDQQPTLWTFPVRNRIIVALSAEVIVIEAAVKSGSLVTAKIAEKLKRPVWAVPGPITSPTSVGTNELIATGKAKMWLGDQPQPQKSSSDPLLRLLTSDALTPSEISRKLGKPVSEIGAQLSLLALTGQLIERAGKYYARQN</sequence>
<dbReference type="PANTHER" id="PTHR43022">
    <property type="entry name" value="PROTEIN SMF"/>
    <property type="match status" value="1"/>
</dbReference>
<dbReference type="InterPro" id="IPR003488">
    <property type="entry name" value="DprA"/>
</dbReference>
<evidence type="ECO:0000313" key="4">
    <source>
        <dbReference type="Proteomes" id="UP000177416"/>
    </source>
</evidence>
<evidence type="ECO:0000259" key="2">
    <source>
        <dbReference type="Pfam" id="PF02481"/>
    </source>
</evidence>
<dbReference type="Gene3D" id="3.40.50.450">
    <property type="match status" value="1"/>
</dbReference>
<evidence type="ECO:0000256" key="1">
    <source>
        <dbReference type="ARBA" id="ARBA00006525"/>
    </source>
</evidence>